<evidence type="ECO:0000313" key="2">
    <source>
        <dbReference type="Proteomes" id="UP000619238"/>
    </source>
</evidence>
<gene>
    <name evidence="1" type="ORF">H2O64_12550</name>
</gene>
<name>A0ABR7QAA8_9FLAO</name>
<keyword evidence="2" id="KW-1185">Reference proteome</keyword>
<protein>
    <submittedName>
        <fullName evidence="1">Uncharacterized protein</fullName>
    </submittedName>
</protein>
<evidence type="ECO:0000313" key="1">
    <source>
        <dbReference type="EMBL" id="MBC8755499.1"/>
    </source>
</evidence>
<proteinExistence type="predicted"/>
<dbReference type="EMBL" id="JACGWS010000007">
    <property type="protein sequence ID" value="MBC8755499.1"/>
    <property type="molecule type" value="Genomic_DNA"/>
</dbReference>
<comment type="caution">
    <text evidence="1">The sequence shown here is derived from an EMBL/GenBank/DDBJ whole genome shotgun (WGS) entry which is preliminary data.</text>
</comment>
<organism evidence="1 2">
    <name type="scientific">Kordia aestuariivivens</name>
    <dbReference type="NCBI Taxonomy" id="2759037"/>
    <lineage>
        <taxon>Bacteria</taxon>
        <taxon>Pseudomonadati</taxon>
        <taxon>Bacteroidota</taxon>
        <taxon>Flavobacteriia</taxon>
        <taxon>Flavobacteriales</taxon>
        <taxon>Flavobacteriaceae</taxon>
        <taxon>Kordia</taxon>
    </lineage>
</organism>
<accession>A0ABR7QAA8</accession>
<dbReference type="Proteomes" id="UP000619238">
    <property type="component" value="Unassembled WGS sequence"/>
</dbReference>
<sequence length="89" mass="10423">MNIIENLKNYFTTNKNQEATVKAPEGICPNCWGKQEWDGQFYKKITANNITPEHNEYNSFIHEVASKLDKIILKKDTYTCETCEVNYKK</sequence>
<reference evidence="1 2" key="1">
    <citation type="submission" date="2020-07" db="EMBL/GenBank/DDBJ databases">
        <title>Description of Kordia aestuariivivens sp. nov., isolated from a tidal flat.</title>
        <authorList>
            <person name="Park S."/>
            <person name="Yoon J.-H."/>
        </authorList>
    </citation>
    <scope>NUCLEOTIDE SEQUENCE [LARGE SCALE GENOMIC DNA]</scope>
    <source>
        <strain evidence="1 2">YSTF-M3</strain>
    </source>
</reference>
<dbReference type="RefSeq" id="WP_187562550.1">
    <property type="nucleotide sequence ID" value="NZ_JACGWS010000007.1"/>
</dbReference>